<gene>
    <name evidence="1" type="ORF">KFK09_014640</name>
</gene>
<sequence>MQYIYFTLHLFYTAFLFQAIKQPLTLFCVNIKDALLFNFDGLLFFSLHYNWKQLLWFQMRDYSGTLFFQQIKGVKREIRLGVCSPMRSKVFIETLEWKLILLLFLSFLCVKDLIPWIAENEGFFYENLSLCRNQF</sequence>
<name>A0A8T3B3P4_DENNO</name>
<comment type="caution">
    <text evidence="1">The sequence shown here is derived from an EMBL/GenBank/DDBJ whole genome shotgun (WGS) entry which is preliminary data.</text>
</comment>
<dbReference type="EMBL" id="JAGYWB010000011">
    <property type="protein sequence ID" value="KAI0503702.1"/>
    <property type="molecule type" value="Genomic_DNA"/>
</dbReference>
<dbReference type="Proteomes" id="UP000829196">
    <property type="component" value="Unassembled WGS sequence"/>
</dbReference>
<dbReference type="SMR" id="A0A8T3B3P4"/>
<protein>
    <submittedName>
        <fullName evidence="1">Uncharacterized protein</fullName>
    </submittedName>
</protein>
<organism evidence="1 2">
    <name type="scientific">Dendrobium nobile</name>
    <name type="common">Orchid</name>
    <dbReference type="NCBI Taxonomy" id="94219"/>
    <lineage>
        <taxon>Eukaryota</taxon>
        <taxon>Viridiplantae</taxon>
        <taxon>Streptophyta</taxon>
        <taxon>Embryophyta</taxon>
        <taxon>Tracheophyta</taxon>
        <taxon>Spermatophyta</taxon>
        <taxon>Magnoliopsida</taxon>
        <taxon>Liliopsida</taxon>
        <taxon>Asparagales</taxon>
        <taxon>Orchidaceae</taxon>
        <taxon>Epidendroideae</taxon>
        <taxon>Malaxideae</taxon>
        <taxon>Dendrobiinae</taxon>
        <taxon>Dendrobium</taxon>
    </lineage>
</organism>
<proteinExistence type="predicted"/>
<evidence type="ECO:0000313" key="2">
    <source>
        <dbReference type="Proteomes" id="UP000829196"/>
    </source>
</evidence>
<keyword evidence="2" id="KW-1185">Reference proteome</keyword>
<accession>A0A8T3B3P4</accession>
<dbReference type="AlphaFoldDB" id="A0A8T3B3P4"/>
<evidence type="ECO:0000313" key="1">
    <source>
        <dbReference type="EMBL" id="KAI0503702.1"/>
    </source>
</evidence>
<reference evidence="1" key="1">
    <citation type="journal article" date="2022" name="Front. Genet.">
        <title>Chromosome-Scale Assembly of the Dendrobium nobile Genome Provides Insights Into the Molecular Mechanism of the Biosynthesis of the Medicinal Active Ingredient of Dendrobium.</title>
        <authorList>
            <person name="Xu Q."/>
            <person name="Niu S.-C."/>
            <person name="Li K.-L."/>
            <person name="Zheng P.-J."/>
            <person name="Zhang X.-J."/>
            <person name="Jia Y."/>
            <person name="Liu Y."/>
            <person name="Niu Y.-X."/>
            <person name="Yu L.-H."/>
            <person name="Chen D.-F."/>
            <person name="Zhang G.-Q."/>
        </authorList>
    </citation>
    <scope>NUCLEOTIDE SEQUENCE</scope>
    <source>
        <tissue evidence="1">Leaf</tissue>
    </source>
</reference>